<comment type="subcellular location">
    <subcellularLocation>
        <location evidence="1">Membrane</location>
        <topology evidence="1">Multi-pass membrane protein</topology>
    </subcellularLocation>
</comment>
<dbReference type="GO" id="GO:0016020">
    <property type="term" value="C:membrane"/>
    <property type="evidence" value="ECO:0007669"/>
    <property type="project" value="UniProtKB-SubCell"/>
</dbReference>
<dbReference type="SUPFAM" id="SSF52540">
    <property type="entry name" value="P-loop containing nucleoside triphosphate hydrolases"/>
    <property type="match status" value="1"/>
</dbReference>
<evidence type="ECO:0000256" key="8">
    <source>
        <dbReference type="ARBA" id="ARBA00025923"/>
    </source>
</evidence>
<dbReference type="PANTHER" id="PTHR22683">
    <property type="entry name" value="SPORULATION PROTEIN RELATED"/>
    <property type="match status" value="1"/>
</dbReference>
<organism evidence="13 14">
    <name type="scientific">Enterococcus ureasiticus</name>
    <dbReference type="NCBI Taxonomy" id="903984"/>
    <lineage>
        <taxon>Bacteria</taxon>
        <taxon>Bacillati</taxon>
        <taxon>Bacillota</taxon>
        <taxon>Bacilli</taxon>
        <taxon>Lactobacillales</taxon>
        <taxon>Enterococcaceae</taxon>
        <taxon>Enterococcus</taxon>
    </lineage>
</organism>
<evidence type="ECO:0000256" key="3">
    <source>
        <dbReference type="ARBA" id="ARBA00020887"/>
    </source>
</evidence>
<keyword evidence="4 9" id="KW-0547">Nucleotide-binding</keyword>
<dbReference type="Pfam" id="PF17854">
    <property type="entry name" value="FtsK_alpha"/>
    <property type="match status" value="1"/>
</dbReference>
<dbReference type="GO" id="GO:0003677">
    <property type="term" value="F:DNA binding"/>
    <property type="evidence" value="ECO:0007669"/>
    <property type="project" value="UniProtKB-KW"/>
</dbReference>
<accession>A0A1E5GF52</accession>
<feature type="domain" description="FtsK" evidence="12">
    <location>
        <begin position="441"/>
        <end position="642"/>
    </location>
</feature>
<dbReference type="Gene3D" id="1.10.10.10">
    <property type="entry name" value="Winged helix-like DNA-binding domain superfamily/Winged helix DNA-binding domain"/>
    <property type="match status" value="1"/>
</dbReference>
<evidence type="ECO:0000256" key="10">
    <source>
        <dbReference type="SAM" id="MobiDB-lite"/>
    </source>
</evidence>
<dbReference type="InterPro" id="IPR002543">
    <property type="entry name" value="FtsK_dom"/>
</dbReference>
<keyword evidence="11" id="KW-1133">Transmembrane helix</keyword>
<dbReference type="RefSeq" id="WP_069646110.1">
    <property type="nucleotide sequence ID" value="NZ_MIJZ01000013.1"/>
</dbReference>
<feature type="region of interest" description="Disordered" evidence="10">
    <location>
        <begin position="697"/>
        <end position="718"/>
    </location>
</feature>
<keyword evidence="6 9" id="KW-0067">ATP-binding</keyword>
<dbReference type="GO" id="GO:0005524">
    <property type="term" value="F:ATP binding"/>
    <property type="evidence" value="ECO:0007669"/>
    <property type="project" value="UniProtKB-UniRule"/>
</dbReference>
<dbReference type="SMART" id="SM00843">
    <property type="entry name" value="Ftsk_gamma"/>
    <property type="match status" value="1"/>
</dbReference>
<keyword evidence="5" id="KW-0159">Chromosome partition</keyword>
<dbReference type="InterPro" id="IPR027417">
    <property type="entry name" value="P-loop_NTPase"/>
</dbReference>
<name>A0A1E5GF52_9ENTE</name>
<dbReference type="GO" id="GO:0007059">
    <property type="term" value="P:chromosome segregation"/>
    <property type="evidence" value="ECO:0007669"/>
    <property type="project" value="UniProtKB-KW"/>
</dbReference>
<comment type="similarity">
    <text evidence="2">Belongs to the FtsK/SpoIIIE/SftA family.</text>
</comment>
<dbReference type="SMART" id="SM00382">
    <property type="entry name" value="AAA"/>
    <property type="match status" value="1"/>
</dbReference>
<evidence type="ECO:0000256" key="2">
    <source>
        <dbReference type="ARBA" id="ARBA00006474"/>
    </source>
</evidence>
<keyword evidence="7" id="KW-0238">DNA-binding</keyword>
<dbReference type="InterPro" id="IPR050206">
    <property type="entry name" value="FtsK/SpoIIIE/SftA"/>
</dbReference>
<comment type="caution">
    <text evidence="13">The sequence shown here is derived from an EMBL/GenBank/DDBJ whole genome shotgun (WGS) entry which is preliminary data.</text>
</comment>
<dbReference type="EMBL" id="MIJZ01000013">
    <property type="protein sequence ID" value="OEG11338.1"/>
    <property type="molecule type" value="Genomic_DNA"/>
</dbReference>
<feature type="compositionally biased region" description="Low complexity" evidence="10">
    <location>
        <begin position="699"/>
        <end position="714"/>
    </location>
</feature>
<keyword evidence="14" id="KW-1185">Reference proteome</keyword>
<evidence type="ECO:0000256" key="4">
    <source>
        <dbReference type="ARBA" id="ARBA00022741"/>
    </source>
</evidence>
<evidence type="ECO:0000256" key="6">
    <source>
        <dbReference type="ARBA" id="ARBA00022840"/>
    </source>
</evidence>
<evidence type="ECO:0000313" key="13">
    <source>
        <dbReference type="EMBL" id="OEG11338.1"/>
    </source>
</evidence>
<evidence type="ECO:0000256" key="11">
    <source>
        <dbReference type="SAM" id="Phobius"/>
    </source>
</evidence>
<dbReference type="OrthoDB" id="9807790at2"/>
<dbReference type="CDD" id="cd01127">
    <property type="entry name" value="TrwB_TraG_TraD_VirD4"/>
    <property type="match status" value="1"/>
</dbReference>
<proteinExistence type="inferred from homology"/>
<feature type="transmembrane region" description="Helical" evidence="11">
    <location>
        <begin position="137"/>
        <end position="157"/>
    </location>
</feature>
<keyword evidence="13" id="KW-0131">Cell cycle</keyword>
<protein>
    <recommendedName>
        <fullName evidence="3">DNA translocase FtsK</fullName>
    </recommendedName>
</protein>
<dbReference type="InterPro" id="IPR003593">
    <property type="entry name" value="AAA+_ATPase"/>
</dbReference>
<feature type="region of interest" description="Disordered" evidence="10">
    <location>
        <begin position="203"/>
        <end position="234"/>
    </location>
</feature>
<dbReference type="PROSITE" id="PS50901">
    <property type="entry name" value="FTSK"/>
    <property type="match status" value="1"/>
</dbReference>
<dbReference type="Gene3D" id="3.40.50.300">
    <property type="entry name" value="P-loop containing nucleotide triphosphate hydrolases"/>
    <property type="match status" value="1"/>
</dbReference>
<dbReference type="PANTHER" id="PTHR22683:SF41">
    <property type="entry name" value="DNA TRANSLOCASE FTSK"/>
    <property type="match status" value="1"/>
</dbReference>
<gene>
    <name evidence="13" type="ORF">BCR21_08545</name>
</gene>
<keyword evidence="11" id="KW-0472">Membrane</keyword>
<reference evidence="14" key="1">
    <citation type="submission" date="2016-09" db="EMBL/GenBank/DDBJ databases">
        <authorList>
            <person name="Gulvik C.A."/>
        </authorList>
    </citation>
    <scope>NUCLEOTIDE SEQUENCE [LARGE SCALE GENOMIC DNA]</scope>
    <source>
        <strain evidence="14">DSM 23328</strain>
    </source>
</reference>
<comment type="subunit">
    <text evidence="8">Homohexamer. Forms a ring that surrounds DNA.</text>
</comment>
<dbReference type="GO" id="GO:0051301">
    <property type="term" value="P:cell division"/>
    <property type="evidence" value="ECO:0007669"/>
    <property type="project" value="UniProtKB-KW"/>
</dbReference>
<feature type="region of interest" description="Disordered" evidence="10">
    <location>
        <begin position="764"/>
        <end position="790"/>
    </location>
</feature>
<feature type="transmembrane region" description="Helical" evidence="11">
    <location>
        <begin position="61"/>
        <end position="79"/>
    </location>
</feature>
<dbReference type="InterPro" id="IPR041027">
    <property type="entry name" value="FtsK_alpha"/>
</dbReference>
<evidence type="ECO:0000259" key="12">
    <source>
        <dbReference type="PROSITE" id="PS50901"/>
    </source>
</evidence>
<dbReference type="InterPro" id="IPR018541">
    <property type="entry name" value="Ftsk_gamma"/>
</dbReference>
<feature type="transmembrane region" description="Helical" evidence="11">
    <location>
        <begin position="91"/>
        <end position="110"/>
    </location>
</feature>
<evidence type="ECO:0000256" key="5">
    <source>
        <dbReference type="ARBA" id="ARBA00022829"/>
    </source>
</evidence>
<feature type="binding site" evidence="9">
    <location>
        <begin position="463"/>
        <end position="470"/>
    </location>
    <ligand>
        <name>ATP</name>
        <dbReference type="ChEBI" id="CHEBI:30616"/>
    </ligand>
</feature>
<feature type="transmembrane region" description="Helical" evidence="11">
    <location>
        <begin position="164"/>
        <end position="181"/>
    </location>
</feature>
<dbReference type="AlphaFoldDB" id="A0A1E5GF52"/>
<dbReference type="Gene3D" id="3.30.980.40">
    <property type="match status" value="1"/>
</dbReference>
<feature type="compositionally biased region" description="Basic and acidic residues" evidence="10">
    <location>
        <begin position="204"/>
        <end position="234"/>
    </location>
</feature>
<sequence>MAQKRKSTKKKKTKKQQQQQEHLNFIFLGIFFIFFGLFGLLKLGFLGTLIANGLRVGIGNTFPVAAILLMLYGLSLVIFGKEFPIKKSRPIIGGVFVYLGILLFLQAYMFRNVGTQTPDIIGTTWEFLRMDLKASTVAQNVGGGMIGAGLYSLTFFLVAQFGSYLIAGLLILIGVFLMSMLDFQQVMSGLQIIREKLSTLTARSGERQAEKEAKRAEKRAAKQAEMEKRAQERLKNDVREMTPGEKLAQEAWEQEEKELQEPEQLTLVPIDSFQSQAEAQPVQQKVVAEPEMDEGGELDFEISEEAEDRDYELPPSTLLDSIPSADQSGEYQKIEKNIGVLEQTFKSFGVDAKVVKASLGPAVTKFEIQPAVGVKVSKIVSLTDDIALALAAKDVRMEAPIPGKSLIGIEVPNSTVSTVSFRDIIEAQPSHPDKLLEVPLGRDISGMVQSADLAKMPHLLIAGSTGSGKSVAINGIISSLLMRAKPHEVKLMMIDPKMVELNVYNGIPHLLTPVVTNPRKAAQALQKVVQEMEFRYEKFAATGVRNISGYNELVIQKNLEDGENRPILPFIVVIVDELADLMMVASNEVEDAIIRLAQMARAAGIHMILATQRPSVDVITGIIKANVPSRMAFAVSSGTDSRTIIDSNGAEKLLGRGDMLFLPMGENKPIRVQGAFISDHEVERIVAFVTEQQEADYQESMMPTEEETTGGSSEASQDELYEEAKSLVVEMQTASISLLQRRFRIGYNRAARLVDELEAHGVIGPSEGSKPRKVFLEPVPEDMPMDHGPE</sequence>
<dbReference type="SUPFAM" id="SSF46785">
    <property type="entry name" value="Winged helix' DNA-binding domain"/>
    <property type="match status" value="1"/>
</dbReference>
<dbReference type="Proteomes" id="UP000094068">
    <property type="component" value="Unassembled WGS sequence"/>
</dbReference>
<evidence type="ECO:0000256" key="1">
    <source>
        <dbReference type="ARBA" id="ARBA00004141"/>
    </source>
</evidence>
<evidence type="ECO:0000256" key="9">
    <source>
        <dbReference type="PROSITE-ProRule" id="PRU00289"/>
    </source>
</evidence>
<evidence type="ECO:0000256" key="7">
    <source>
        <dbReference type="ARBA" id="ARBA00023125"/>
    </source>
</evidence>
<dbReference type="STRING" id="903984.BCR21_08545"/>
<feature type="transmembrane region" description="Helical" evidence="11">
    <location>
        <begin position="21"/>
        <end position="41"/>
    </location>
</feature>
<evidence type="ECO:0000313" key="14">
    <source>
        <dbReference type="Proteomes" id="UP000094068"/>
    </source>
</evidence>
<dbReference type="Pfam" id="PF09397">
    <property type="entry name" value="FtsK_gamma"/>
    <property type="match status" value="1"/>
</dbReference>
<dbReference type="InterPro" id="IPR036390">
    <property type="entry name" value="WH_DNA-bd_sf"/>
</dbReference>
<dbReference type="InterPro" id="IPR036388">
    <property type="entry name" value="WH-like_DNA-bd_sf"/>
</dbReference>
<keyword evidence="11" id="KW-0812">Transmembrane</keyword>
<dbReference type="Pfam" id="PF01580">
    <property type="entry name" value="FtsK_SpoIIIE"/>
    <property type="match status" value="1"/>
</dbReference>
<keyword evidence="13" id="KW-0132">Cell division</keyword>